<dbReference type="RefSeq" id="WP_049705395.1">
    <property type="nucleotide sequence ID" value="NZ_BMFM01000001.1"/>
</dbReference>
<organism evidence="1 2">
    <name type="scientific">Paradevosia tibetensis</name>
    <dbReference type="NCBI Taxonomy" id="1447062"/>
    <lineage>
        <taxon>Bacteria</taxon>
        <taxon>Pseudomonadati</taxon>
        <taxon>Pseudomonadota</taxon>
        <taxon>Alphaproteobacteria</taxon>
        <taxon>Hyphomicrobiales</taxon>
        <taxon>Devosiaceae</taxon>
        <taxon>Paradevosia</taxon>
    </lineage>
</organism>
<dbReference type="OrthoDB" id="5959103at2"/>
<evidence type="ECO:0000313" key="2">
    <source>
        <dbReference type="Proteomes" id="UP000321062"/>
    </source>
</evidence>
<dbReference type="AlphaFoldDB" id="A0A5B9DPC3"/>
<protein>
    <submittedName>
        <fullName evidence="1">Uncharacterized protein</fullName>
    </submittedName>
</protein>
<gene>
    <name evidence="1" type="ORF">FNA67_12000</name>
</gene>
<proteinExistence type="predicted"/>
<sequence length="109" mass="12175">MPDKKYIRIQRLFDELERKLPSGVGRPVGWIRQPKARAARIPVGVLMVLGGVFSFLPVLGIWMLPFGLLLLAVDVPPLQGPVGSAVVNGRRKWSVWRRVRAARKAAKQP</sequence>
<accession>A0A5B9DPC3</accession>
<dbReference type="EMBL" id="CP041690">
    <property type="protein sequence ID" value="QEE20852.1"/>
    <property type="molecule type" value="Genomic_DNA"/>
</dbReference>
<evidence type="ECO:0000313" key="1">
    <source>
        <dbReference type="EMBL" id="QEE20852.1"/>
    </source>
</evidence>
<name>A0A5B9DPC3_9HYPH</name>
<reference evidence="1 2" key="1">
    <citation type="journal article" date="2015" name="Int. J. Syst. Evol. Microbiol.">
        <title>Youhaiella tibetensis gen. nov., sp. nov., isolated from subsurface sediment.</title>
        <authorList>
            <person name="Wang Y.X."/>
            <person name="Huang F.Q."/>
            <person name="Nogi Y."/>
            <person name="Pang S.J."/>
            <person name="Wang P.K."/>
            <person name="Lv J."/>
        </authorList>
    </citation>
    <scope>NUCLEOTIDE SEQUENCE [LARGE SCALE GENOMIC DNA]</scope>
    <source>
        <strain evidence="2">fig4</strain>
    </source>
</reference>
<keyword evidence="2" id="KW-1185">Reference proteome</keyword>
<dbReference type="Proteomes" id="UP000321062">
    <property type="component" value="Chromosome"/>
</dbReference>
<dbReference type="KEGG" id="yti:FNA67_12000"/>